<evidence type="ECO:0000313" key="2">
    <source>
        <dbReference type="Proteomes" id="UP001152561"/>
    </source>
</evidence>
<dbReference type="Proteomes" id="UP001152561">
    <property type="component" value="Unassembled WGS sequence"/>
</dbReference>
<dbReference type="SUPFAM" id="SSF56219">
    <property type="entry name" value="DNase I-like"/>
    <property type="match status" value="1"/>
</dbReference>
<keyword evidence="2" id="KW-1185">Reference proteome</keyword>
<dbReference type="OrthoDB" id="1305376at2759"/>
<organism evidence="1 2">
    <name type="scientific">Anisodus acutangulus</name>
    <dbReference type="NCBI Taxonomy" id="402998"/>
    <lineage>
        <taxon>Eukaryota</taxon>
        <taxon>Viridiplantae</taxon>
        <taxon>Streptophyta</taxon>
        <taxon>Embryophyta</taxon>
        <taxon>Tracheophyta</taxon>
        <taxon>Spermatophyta</taxon>
        <taxon>Magnoliopsida</taxon>
        <taxon>eudicotyledons</taxon>
        <taxon>Gunneridae</taxon>
        <taxon>Pentapetalae</taxon>
        <taxon>asterids</taxon>
        <taxon>lamiids</taxon>
        <taxon>Solanales</taxon>
        <taxon>Solanaceae</taxon>
        <taxon>Solanoideae</taxon>
        <taxon>Hyoscyameae</taxon>
        <taxon>Anisodus</taxon>
    </lineage>
</organism>
<protein>
    <recommendedName>
        <fullName evidence="3">Endonuclease/exonuclease/phosphatase domain-containing protein</fullName>
    </recommendedName>
</protein>
<name>A0A9Q1RHF5_9SOLA</name>
<dbReference type="AlphaFoldDB" id="A0A9Q1RHF5"/>
<gene>
    <name evidence="1" type="ORF">K7X08_029821</name>
</gene>
<dbReference type="InterPro" id="IPR036691">
    <property type="entry name" value="Endo/exonu/phosph_ase_sf"/>
</dbReference>
<evidence type="ECO:0000313" key="1">
    <source>
        <dbReference type="EMBL" id="KAJ8556430.1"/>
    </source>
</evidence>
<sequence length="284" mass="33011">MAPNGRIWLFWKPYLQVQVLLIQEQFIHCKVDSTTGAFSPFVTIVYAKNEAQERHSLWNDLAQLESTIHGAWLISGDFNTLLSTEDRMGSPVTNAETTDLRGCVDALQLTSLRAKGWHFTFCNKQQLEDRVYSKIDWALGNLQWLQTYGHVEADFLNPGASDHSLIYIEYKPHVNIHTKPFKLFKTMMEHPDFRSILESVWLKNYNGTRLFQLWQKLKDLKIALKDLNTHMTSYSKKLQQSRQSLDVIQSQLANLPMQQSLIDEEKNLLGDIHKWGYVKEKALR</sequence>
<dbReference type="PANTHER" id="PTHR33710:SF82">
    <property type="match status" value="1"/>
</dbReference>
<dbReference type="PANTHER" id="PTHR33710">
    <property type="entry name" value="BNAC02G09200D PROTEIN"/>
    <property type="match status" value="1"/>
</dbReference>
<accession>A0A9Q1RHF5</accession>
<proteinExistence type="predicted"/>
<dbReference type="Gene3D" id="3.60.10.10">
    <property type="entry name" value="Endonuclease/exonuclease/phosphatase"/>
    <property type="match status" value="1"/>
</dbReference>
<comment type="caution">
    <text evidence="1">The sequence shown here is derived from an EMBL/GenBank/DDBJ whole genome shotgun (WGS) entry which is preliminary data.</text>
</comment>
<evidence type="ECO:0008006" key="3">
    <source>
        <dbReference type="Google" id="ProtNLM"/>
    </source>
</evidence>
<dbReference type="EMBL" id="JAJAGQ010000008">
    <property type="protein sequence ID" value="KAJ8556430.1"/>
    <property type="molecule type" value="Genomic_DNA"/>
</dbReference>
<reference evidence="2" key="1">
    <citation type="journal article" date="2023" name="Proc. Natl. Acad. Sci. U.S.A.">
        <title>Genomic and structural basis for evolution of tropane alkaloid biosynthesis.</title>
        <authorList>
            <person name="Wanga Y.-J."/>
            <person name="Taina T."/>
            <person name="Yua J.-Y."/>
            <person name="Lia J."/>
            <person name="Xua B."/>
            <person name="Chenc J."/>
            <person name="D'Auriad J.C."/>
            <person name="Huanga J.-P."/>
            <person name="Huanga S.-X."/>
        </authorList>
    </citation>
    <scope>NUCLEOTIDE SEQUENCE [LARGE SCALE GENOMIC DNA]</scope>
    <source>
        <strain evidence="2">cv. KIB-2019</strain>
    </source>
</reference>